<feature type="domain" description="CoA-binding" evidence="1">
    <location>
        <begin position="13"/>
        <end position="111"/>
    </location>
</feature>
<reference evidence="2" key="1">
    <citation type="submission" date="2020-08" db="EMBL/GenBank/DDBJ databases">
        <title>Novel species isolated from subtropical streams in China.</title>
        <authorList>
            <person name="Lu H."/>
        </authorList>
    </citation>
    <scope>NUCLEOTIDE SEQUENCE</scope>
    <source>
        <strain evidence="2">LX22W</strain>
    </source>
</reference>
<name>A0A923HRW0_9BURK</name>
<sequence length="144" mass="15862">MEPQQTVEIDQLLQQARTIAIVGLSNKSERDSYKVAMYLIEHGYQVFGVNPMLAGTEILGQQCYASLKEAVDATGLAIDIVDCFRKTEEIPAIVEAAGSVGAGAIWMQLDILNEDAAKRARDIGMRVVMDRCTKIEHKRLHGIS</sequence>
<proteinExistence type="predicted"/>
<evidence type="ECO:0000313" key="3">
    <source>
        <dbReference type="Proteomes" id="UP000627446"/>
    </source>
</evidence>
<dbReference type="Gene3D" id="3.40.50.720">
    <property type="entry name" value="NAD(P)-binding Rossmann-like Domain"/>
    <property type="match status" value="1"/>
</dbReference>
<comment type="caution">
    <text evidence="2">The sequence shown here is derived from an EMBL/GenBank/DDBJ whole genome shotgun (WGS) entry which is preliminary data.</text>
</comment>
<keyword evidence="3" id="KW-1185">Reference proteome</keyword>
<dbReference type="RefSeq" id="WP_186917567.1">
    <property type="nucleotide sequence ID" value="NZ_JACOFZ010000008.1"/>
</dbReference>
<dbReference type="PANTHER" id="PTHR33303:SF2">
    <property type="entry name" value="COA-BINDING DOMAIN-CONTAINING PROTEIN"/>
    <property type="match status" value="1"/>
</dbReference>
<evidence type="ECO:0000259" key="1">
    <source>
        <dbReference type="SMART" id="SM00881"/>
    </source>
</evidence>
<dbReference type="PANTHER" id="PTHR33303">
    <property type="entry name" value="CYTOPLASMIC PROTEIN-RELATED"/>
    <property type="match status" value="1"/>
</dbReference>
<dbReference type="Pfam" id="PF13380">
    <property type="entry name" value="CoA_binding_2"/>
    <property type="match status" value="1"/>
</dbReference>
<dbReference type="EMBL" id="JACOFZ010000008">
    <property type="protein sequence ID" value="MBC3882951.1"/>
    <property type="molecule type" value="Genomic_DNA"/>
</dbReference>
<dbReference type="InterPro" id="IPR036291">
    <property type="entry name" value="NAD(P)-bd_dom_sf"/>
</dbReference>
<dbReference type="AlphaFoldDB" id="A0A923HRW0"/>
<dbReference type="SUPFAM" id="SSF51735">
    <property type="entry name" value="NAD(P)-binding Rossmann-fold domains"/>
    <property type="match status" value="1"/>
</dbReference>
<dbReference type="InterPro" id="IPR003781">
    <property type="entry name" value="CoA-bd"/>
</dbReference>
<protein>
    <submittedName>
        <fullName evidence="2">CoA-binding protein</fullName>
    </submittedName>
</protein>
<dbReference type="SMART" id="SM00881">
    <property type="entry name" value="CoA_binding"/>
    <property type="match status" value="1"/>
</dbReference>
<accession>A0A923HRW0</accession>
<evidence type="ECO:0000313" key="2">
    <source>
        <dbReference type="EMBL" id="MBC3882951.1"/>
    </source>
</evidence>
<gene>
    <name evidence="2" type="ORF">H8K36_16280</name>
</gene>
<dbReference type="Proteomes" id="UP000627446">
    <property type="component" value="Unassembled WGS sequence"/>
</dbReference>
<organism evidence="2 3">
    <name type="scientific">Undibacterium nitidum</name>
    <dbReference type="NCBI Taxonomy" id="2762298"/>
    <lineage>
        <taxon>Bacteria</taxon>
        <taxon>Pseudomonadati</taxon>
        <taxon>Pseudomonadota</taxon>
        <taxon>Betaproteobacteria</taxon>
        <taxon>Burkholderiales</taxon>
        <taxon>Oxalobacteraceae</taxon>
        <taxon>Undibacterium</taxon>
    </lineage>
</organism>